<dbReference type="STRING" id="104623.Ser39006_01028"/>
<dbReference type="EMBL" id="CP025084">
    <property type="protein sequence ID" value="AUH06632.1"/>
    <property type="molecule type" value="Genomic_DNA"/>
</dbReference>
<dbReference type="AlphaFoldDB" id="A0A2I5TPZ2"/>
<dbReference type="InterPro" id="IPR029068">
    <property type="entry name" value="Glyas_Bleomycin-R_OHBP_Dase"/>
</dbReference>
<evidence type="ECO:0000313" key="5">
    <source>
        <dbReference type="Proteomes" id="UP000233778"/>
    </source>
</evidence>
<evidence type="ECO:0000313" key="4">
    <source>
        <dbReference type="Proteomes" id="UP000017700"/>
    </source>
</evidence>
<feature type="domain" description="Glyoxalase-like" evidence="1">
    <location>
        <begin position="11"/>
        <end position="193"/>
    </location>
</feature>
<dbReference type="Proteomes" id="UP000017700">
    <property type="component" value="Chromosome"/>
</dbReference>
<dbReference type="InterPro" id="IPR025870">
    <property type="entry name" value="Glyoxalase-like_dom"/>
</dbReference>
<name>A0A2I5TPZ2_SERS3</name>
<organism evidence="3 4">
    <name type="scientific">Serratia sp. (strain ATCC 39006)</name>
    <name type="common">Prodigiosinella confusarubida</name>
    <dbReference type="NCBI Taxonomy" id="104623"/>
    <lineage>
        <taxon>Bacteria</taxon>
        <taxon>Pseudomonadati</taxon>
        <taxon>Pseudomonadota</taxon>
        <taxon>Gammaproteobacteria</taxon>
        <taxon>Enterobacterales</taxon>
        <taxon>Pectobacteriaceae</taxon>
        <taxon>Prodigiosinella</taxon>
    </lineage>
</organism>
<dbReference type="PANTHER" id="PTHR40265">
    <property type="entry name" value="BLL2707 PROTEIN"/>
    <property type="match status" value="1"/>
</dbReference>
<reference evidence="3" key="2">
    <citation type="submission" date="2013-09" db="EMBL/GenBank/DDBJ databases">
        <authorList>
            <person name="Wang G."/>
            <person name="Yang Y."/>
            <person name="Su Y."/>
        </authorList>
    </citation>
    <scope>NUCLEOTIDE SEQUENCE</scope>
    <source>
        <strain evidence="3">ATCC 39006</strain>
    </source>
</reference>
<evidence type="ECO:0000313" key="3">
    <source>
        <dbReference type="EMBL" id="AUH06632.1"/>
    </source>
</evidence>
<dbReference type="OrthoDB" id="9812467at2"/>
<dbReference type="PANTHER" id="PTHR40265:SF1">
    <property type="entry name" value="GLYOXALASE-LIKE DOMAIN-CONTAINING PROTEIN"/>
    <property type="match status" value="1"/>
</dbReference>
<dbReference type="Gene3D" id="3.10.180.10">
    <property type="entry name" value="2,3-Dihydroxybiphenyl 1,2-Dioxygenase, domain 1"/>
    <property type="match status" value="1"/>
</dbReference>
<evidence type="ECO:0000313" key="2">
    <source>
        <dbReference type="EMBL" id="AUH02310.1"/>
    </source>
</evidence>
<reference evidence="2 5" key="3">
    <citation type="submission" date="2017-11" db="EMBL/GenBank/DDBJ databases">
        <title>Complete genome sequence of Serratia sp. ATCC 39006 LacA.</title>
        <authorList>
            <person name="Hampton H.G."/>
            <person name="Jackson S.A."/>
            <person name="Jauregui R."/>
            <person name="Poulter G.T.M."/>
            <person name="Salmond G.P.C."/>
            <person name="Fineran P.C."/>
        </authorList>
    </citation>
    <scope>NUCLEOTIDE SEQUENCE [LARGE SCALE GENOMIC DNA]</scope>
    <source>
        <strain evidence="2 5">ATCC 39006</strain>
    </source>
</reference>
<accession>A0A2I5TPZ2</accession>
<sequence>MNISQKATLSLDHVLVTVNHYEQALDNYRKMGFSPSPVSYHPWGTVTCFMMFGDNFIELIGVNDASKFGTNAVNGFCFGRQMGAFLDRGEDGVSLIALHSKDACGDYARLVKQHPHQQGLMDFRRKIIMDNGQTDEVVVSIGLLIDPDYPEASGFICQQHRPDLIWVEEWRHHPNGATCIEAVTYTAQDEELAVLESRWRKDYGDRVTWQADILIADTRSGLLRAVHPDKAADMYDGIALPQSTNTKPHAIAITIGTRDICALADILEINQLPHCCAPGRILVAPEVTGNIILEFIDVSQREVQ</sequence>
<dbReference type="Proteomes" id="UP000233778">
    <property type="component" value="Chromosome"/>
</dbReference>
<dbReference type="SUPFAM" id="SSF54593">
    <property type="entry name" value="Glyoxalase/Bleomycin resistance protein/Dihydroxybiphenyl dioxygenase"/>
    <property type="match status" value="1"/>
</dbReference>
<gene>
    <name evidence="2" type="ORF">CWC46_22495</name>
    <name evidence="3" type="ORF">Ser39006_022485</name>
</gene>
<dbReference type="KEGG" id="sera:Ser39006_022485"/>
<reference evidence="3 4" key="1">
    <citation type="journal article" date="2013" name="Genome Announc.">
        <title>Draft genome sequence of Serratia sp. strain ATCC 39006, a model bacterium for analysis of the biosynthesis and regulation of prodigiosin, a carbapenem, and gas vesicles.</title>
        <authorList>
            <person name="Fineran P.C."/>
            <person name="Iglesias Cans M.C."/>
            <person name="Ramsay J.P."/>
            <person name="Wilf N.M."/>
            <person name="Cossyleon D."/>
            <person name="McNeil M.B."/>
            <person name="Williamson N.R."/>
            <person name="Monson R.E."/>
            <person name="Becher S.A."/>
            <person name="Stanton J.A."/>
            <person name="Brugger K."/>
            <person name="Brown S.D."/>
            <person name="Salmond G.P."/>
        </authorList>
    </citation>
    <scope>NUCLEOTIDE SEQUENCE [LARGE SCALE GENOMIC DNA]</scope>
    <source>
        <strain evidence="3">ATCC 39006</strain>
        <strain evidence="4">ATCC 39006 / SC 11482</strain>
    </source>
</reference>
<protein>
    <submittedName>
        <fullName evidence="3">VOC family protein</fullName>
    </submittedName>
</protein>
<dbReference type="Pfam" id="PF13468">
    <property type="entry name" value="Glyoxalase_3"/>
    <property type="match status" value="1"/>
</dbReference>
<dbReference type="KEGG" id="serq:CWC46_22495"/>
<evidence type="ECO:0000259" key="1">
    <source>
        <dbReference type="Pfam" id="PF13468"/>
    </source>
</evidence>
<reference evidence="3" key="4">
    <citation type="submission" date="2017-11" db="EMBL/GenBank/DDBJ databases">
        <title>Complete genome sequence of Serratia sp. ATCC 39006.</title>
        <authorList>
            <person name="Hampton H.G."/>
            <person name="Jackson S.A."/>
            <person name="Jauregui R."/>
            <person name="Poulter G.T.M."/>
            <person name="Salmond G.P.C."/>
            <person name="Fineran P.C."/>
        </authorList>
    </citation>
    <scope>NUCLEOTIDE SEQUENCE</scope>
    <source>
        <strain evidence="3">ATCC 39006</strain>
    </source>
</reference>
<dbReference type="EMBL" id="CP025085">
    <property type="protein sequence ID" value="AUH02310.1"/>
    <property type="molecule type" value="Genomic_DNA"/>
</dbReference>
<proteinExistence type="predicted"/>
<keyword evidence="4" id="KW-1185">Reference proteome</keyword>